<feature type="transmembrane region" description="Helical" evidence="6">
    <location>
        <begin position="351"/>
        <end position="374"/>
    </location>
</feature>
<dbReference type="GO" id="GO:0022857">
    <property type="term" value="F:transmembrane transporter activity"/>
    <property type="evidence" value="ECO:0007669"/>
    <property type="project" value="InterPro"/>
</dbReference>
<proteinExistence type="predicted"/>
<evidence type="ECO:0000256" key="1">
    <source>
        <dbReference type="ARBA" id="ARBA00004141"/>
    </source>
</evidence>
<feature type="transmembrane region" description="Helical" evidence="6">
    <location>
        <begin position="227"/>
        <end position="249"/>
    </location>
</feature>
<gene>
    <name evidence="8" type="ORF">PS645_02872</name>
</gene>
<dbReference type="InterPro" id="IPR011701">
    <property type="entry name" value="MFS"/>
</dbReference>
<reference evidence="8 9" key="1">
    <citation type="submission" date="2019-09" db="EMBL/GenBank/DDBJ databases">
        <authorList>
            <person name="Chandra G."/>
            <person name="Truman W A."/>
        </authorList>
    </citation>
    <scope>NUCLEOTIDE SEQUENCE [LARGE SCALE GENOMIC DNA]</scope>
    <source>
        <strain evidence="8">PS645</strain>
    </source>
</reference>
<keyword evidence="2" id="KW-0813">Transport</keyword>
<dbReference type="Gene3D" id="1.20.1250.20">
    <property type="entry name" value="MFS general substrate transporter like domains"/>
    <property type="match status" value="2"/>
</dbReference>
<feature type="transmembrane region" description="Helical" evidence="6">
    <location>
        <begin position="55"/>
        <end position="76"/>
    </location>
</feature>
<dbReference type="EMBL" id="CABVGX010000021">
    <property type="protein sequence ID" value="VVM92803.1"/>
    <property type="molecule type" value="Genomic_DNA"/>
</dbReference>
<evidence type="ECO:0000313" key="9">
    <source>
        <dbReference type="Proteomes" id="UP000325607"/>
    </source>
</evidence>
<protein>
    <recommendedName>
        <fullName evidence="7">Major facilitator superfamily (MFS) profile domain-containing protein</fullName>
    </recommendedName>
</protein>
<feature type="transmembrane region" description="Helical" evidence="6">
    <location>
        <begin position="83"/>
        <end position="101"/>
    </location>
</feature>
<evidence type="ECO:0000256" key="5">
    <source>
        <dbReference type="ARBA" id="ARBA00023136"/>
    </source>
</evidence>
<feature type="transmembrane region" description="Helical" evidence="6">
    <location>
        <begin position="12"/>
        <end position="35"/>
    </location>
</feature>
<dbReference type="InterPro" id="IPR036259">
    <property type="entry name" value="MFS_trans_sf"/>
</dbReference>
<keyword evidence="3 6" id="KW-0812">Transmembrane</keyword>
<evidence type="ECO:0000256" key="6">
    <source>
        <dbReference type="SAM" id="Phobius"/>
    </source>
</evidence>
<comment type="subcellular location">
    <subcellularLocation>
        <location evidence="1">Membrane</location>
        <topology evidence="1">Multi-pass membrane protein</topology>
    </subcellularLocation>
</comment>
<feature type="transmembrane region" description="Helical" evidence="6">
    <location>
        <begin position="380"/>
        <end position="402"/>
    </location>
</feature>
<keyword evidence="4 6" id="KW-1133">Transmembrane helix</keyword>
<keyword evidence="5 6" id="KW-0472">Membrane</keyword>
<feature type="transmembrane region" description="Helical" evidence="6">
    <location>
        <begin position="261"/>
        <end position="280"/>
    </location>
</feature>
<dbReference type="PANTHER" id="PTHR43385">
    <property type="entry name" value="RIBOFLAVIN TRANSPORTER RIBJ"/>
    <property type="match status" value="1"/>
</dbReference>
<name>A0A5E6TPA8_PSEFL</name>
<dbReference type="OrthoDB" id="3199327at2"/>
<accession>A0A5E6TPA8</accession>
<dbReference type="SUPFAM" id="SSF103473">
    <property type="entry name" value="MFS general substrate transporter"/>
    <property type="match status" value="1"/>
</dbReference>
<dbReference type="Proteomes" id="UP000325607">
    <property type="component" value="Unassembled WGS sequence"/>
</dbReference>
<dbReference type="RefSeq" id="WP_150581033.1">
    <property type="nucleotide sequence ID" value="NZ_CABVGX010000021.1"/>
</dbReference>
<feature type="transmembrane region" description="Helical" evidence="6">
    <location>
        <begin position="314"/>
        <end position="339"/>
    </location>
</feature>
<feature type="transmembrane region" description="Helical" evidence="6">
    <location>
        <begin position="172"/>
        <end position="194"/>
    </location>
</feature>
<evidence type="ECO:0000256" key="4">
    <source>
        <dbReference type="ARBA" id="ARBA00022989"/>
    </source>
</evidence>
<sequence length="419" mass="44847">MKGFDNAEFKRGWRVLILALVGVATSSSSLLLYSFSSMVIPMEQAMGWGRAELQAAITALSLGTIVASQLAGWLNARYGLRRVTLLSLLALSTSVFLLTSINGSIWTLYLGFFLVPLAGLGTLQVTWSHLVNLWFEDNRGLALAIILSGSGLAAIMLPLITAWAISRWNWQAGFLALGVLPVLLALPLALRWLLPAATVSDHSTQLPTASEQSGGLLLREALRSWRFWVCNLSMTLVVACVVGMVTNIVPLLQDRGLSALQASQIFASFGVSLILGRLLVGYLIDRLWAPGVASVALLMPAFACAIFAYGDSTIAMYTLATLLVGVGAGAEFDIAAFLIARYFGMRDYGRLFGAHLGLITAGAAISPLLFAGLFKLTGGYSAMLLFSFICFVVGPLLLLTLGGYPRYKPQPRVATQGSC</sequence>
<dbReference type="InterPro" id="IPR052983">
    <property type="entry name" value="MFS_Riboflavin_Transporter"/>
</dbReference>
<dbReference type="PROSITE" id="PS50850">
    <property type="entry name" value="MFS"/>
    <property type="match status" value="1"/>
</dbReference>
<dbReference type="GO" id="GO:0016020">
    <property type="term" value="C:membrane"/>
    <property type="evidence" value="ECO:0007669"/>
    <property type="project" value="UniProtKB-SubCell"/>
</dbReference>
<organism evidence="8 9">
    <name type="scientific">Pseudomonas fluorescens</name>
    <dbReference type="NCBI Taxonomy" id="294"/>
    <lineage>
        <taxon>Bacteria</taxon>
        <taxon>Pseudomonadati</taxon>
        <taxon>Pseudomonadota</taxon>
        <taxon>Gammaproteobacteria</taxon>
        <taxon>Pseudomonadales</taxon>
        <taxon>Pseudomonadaceae</taxon>
        <taxon>Pseudomonas</taxon>
    </lineage>
</organism>
<evidence type="ECO:0000256" key="3">
    <source>
        <dbReference type="ARBA" id="ARBA00022692"/>
    </source>
</evidence>
<feature type="domain" description="Major facilitator superfamily (MFS) profile" evidence="7">
    <location>
        <begin position="15"/>
        <end position="406"/>
    </location>
</feature>
<evidence type="ECO:0000256" key="2">
    <source>
        <dbReference type="ARBA" id="ARBA00022448"/>
    </source>
</evidence>
<evidence type="ECO:0000313" key="8">
    <source>
        <dbReference type="EMBL" id="VVM92803.1"/>
    </source>
</evidence>
<feature type="transmembrane region" description="Helical" evidence="6">
    <location>
        <begin position="107"/>
        <end position="128"/>
    </location>
</feature>
<dbReference type="InterPro" id="IPR020846">
    <property type="entry name" value="MFS_dom"/>
</dbReference>
<feature type="transmembrane region" description="Helical" evidence="6">
    <location>
        <begin position="287"/>
        <end position="308"/>
    </location>
</feature>
<dbReference type="AlphaFoldDB" id="A0A5E6TPA8"/>
<feature type="transmembrane region" description="Helical" evidence="6">
    <location>
        <begin position="140"/>
        <end position="166"/>
    </location>
</feature>
<dbReference type="CDD" id="cd17355">
    <property type="entry name" value="MFS_YcxA_like"/>
    <property type="match status" value="1"/>
</dbReference>
<evidence type="ECO:0000259" key="7">
    <source>
        <dbReference type="PROSITE" id="PS50850"/>
    </source>
</evidence>
<dbReference type="PANTHER" id="PTHR43385:SF1">
    <property type="entry name" value="RIBOFLAVIN TRANSPORTER RIBJ"/>
    <property type="match status" value="1"/>
</dbReference>
<dbReference type="Pfam" id="PF07690">
    <property type="entry name" value="MFS_1"/>
    <property type="match status" value="1"/>
</dbReference>